<evidence type="ECO:0000313" key="6">
    <source>
        <dbReference type="Proteomes" id="UP000232722"/>
    </source>
</evidence>
<feature type="compositionally biased region" description="Low complexity" evidence="1">
    <location>
        <begin position="51"/>
        <end position="65"/>
    </location>
</feature>
<feature type="compositionally biased region" description="Polar residues" evidence="1">
    <location>
        <begin position="1"/>
        <end position="34"/>
    </location>
</feature>
<reference evidence="4 5" key="4">
    <citation type="submission" date="2017-10" db="EMBL/GenBank/DDBJ databases">
        <title>Genome analyses suggest a sexual origin of heterokaryosis in a supposedly ancient asexual fungus.</title>
        <authorList>
            <person name="Corradi N."/>
            <person name="Sedzielewska K."/>
            <person name="Noel J."/>
            <person name="Charron P."/>
            <person name="Farinelli L."/>
            <person name="Marton T."/>
            <person name="Kruger M."/>
            <person name="Pelin A."/>
            <person name="Brachmann A."/>
            <person name="Corradi N."/>
        </authorList>
    </citation>
    <scope>NUCLEOTIDE SEQUENCE [LARGE SCALE GENOMIC DNA]</scope>
    <source>
        <strain evidence="4 5">A1</strain>
    </source>
</reference>
<proteinExistence type="predicted"/>
<dbReference type="AlphaFoldDB" id="A0A2I1FGU7"/>
<sequence length="115" mass="12723">MDNNHNFNPTDNGFNQPPNQDQTENSYNNGSNMVNDPANIARNTNLPSPNLPQYAPQNNAPPQLNFSQTNHSGIFTFSIPGLKIIIIPTLSPNNSEIFTLDIPDFKVIMIILSLS</sequence>
<evidence type="ECO:0000313" key="3">
    <source>
        <dbReference type="EMBL" id="PKC16483.1"/>
    </source>
</evidence>
<dbReference type="Proteomes" id="UP000684084">
    <property type="component" value="Unassembled WGS sequence"/>
</dbReference>
<dbReference type="VEuPathDB" id="FungiDB:RhiirA1_492268"/>
<reference evidence="3 6" key="2">
    <citation type="submission" date="2017-09" db="EMBL/GenBank/DDBJ databases">
        <title>Extensive intraspecific genome diversity in a model arbuscular mycorrhizal fungus.</title>
        <authorList>
            <person name="Chen E.C."/>
            <person name="Morin E."/>
            <person name="Beaudet D."/>
            <person name="Noel J."/>
            <person name="Ndikumana S."/>
            <person name="Charron P."/>
            <person name="St-Onge C."/>
            <person name="Giorgi J."/>
            <person name="Grigoriev I.V."/>
            <person name="Roux C."/>
            <person name="Martin F.M."/>
            <person name="Corradi N."/>
        </authorList>
    </citation>
    <scope>NUCLEOTIDE SEQUENCE [LARGE SCALE GENOMIC DNA]</scope>
    <source>
        <strain evidence="3 6">A5</strain>
    </source>
</reference>
<protein>
    <submittedName>
        <fullName evidence="4">Uncharacterized protein</fullName>
    </submittedName>
</protein>
<name>A0A2I1FGU7_9GLOM</name>
<comment type="caution">
    <text evidence="4">The sequence shown here is derived from an EMBL/GenBank/DDBJ whole genome shotgun (WGS) entry which is preliminary data.</text>
</comment>
<dbReference type="OrthoDB" id="2377211at2759"/>
<dbReference type="Proteomes" id="UP000232688">
    <property type="component" value="Unassembled WGS sequence"/>
</dbReference>
<evidence type="ECO:0000313" key="5">
    <source>
        <dbReference type="Proteomes" id="UP000232688"/>
    </source>
</evidence>
<dbReference type="EMBL" id="LLXH01000127">
    <property type="protein sequence ID" value="PKC72378.1"/>
    <property type="molecule type" value="Genomic_DNA"/>
</dbReference>
<evidence type="ECO:0000313" key="2">
    <source>
        <dbReference type="EMBL" id="CAB5372382.1"/>
    </source>
</evidence>
<dbReference type="Proteomes" id="UP000232722">
    <property type="component" value="Unassembled WGS sequence"/>
</dbReference>
<dbReference type="VEuPathDB" id="FungiDB:FUN_011155"/>
<feature type="region of interest" description="Disordered" evidence="1">
    <location>
        <begin position="1"/>
        <end position="67"/>
    </location>
</feature>
<evidence type="ECO:0000256" key="1">
    <source>
        <dbReference type="SAM" id="MobiDB-lite"/>
    </source>
</evidence>
<reference evidence="2" key="5">
    <citation type="submission" date="2020-05" db="EMBL/GenBank/DDBJ databases">
        <authorList>
            <person name="Rincon C."/>
            <person name="Sanders R I."/>
            <person name="Robbins C."/>
            <person name="Chaturvedi A."/>
        </authorList>
    </citation>
    <scope>NUCLEOTIDE SEQUENCE</scope>
    <source>
        <strain evidence="2">CHB12</strain>
    </source>
</reference>
<dbReference type="EMBL" id="LLXJ01000046">
    <property type="protein sequence ID" value="PKC16483.1"/>
    <property type="molecule type" value="Genomic_DNA"/>
</dbReference>
<organism evidence="4 5">
    <name type="scientific">Rhizophagus irregularis</name>
    <dbReference type="NCBI Taxonomy" id="588596"/>
    <lineage>
        <taxon>Eukaryota</taxon>
        <taxon>Fungi</taxon>
        <taxon>Fungi incertae sedis</taxon>
        <taxon>Mucoromycota</taxon>
        <taxon>Glomeromycotina</taxon>
        <taxon>Glomeromycetes</taxon>
        <taxon>Glomerales</taxon>
        <taxon>Glomeraceae</taxon>
        <taxon>Rhizophagus</taxon>
    </lineage>
</organism>
<reference evidence="4 5" key="3">
    <citation type="submission" date="2017-10" db="EMBL/GenBank/DDBJ databases">
        <title>Extensive intraspecific genome diversity in a model arbuscular mycorrhizal fungus.</title>
        <authorList>
            <person name="Chen E.C.H."/>
            <person name="Morin E."/>
            <person name="Baudet D."/>
            <person name="Noel J."/>
            <person name="Ndikumana S."/>
            <person name="Charron P."/>
            <person name="St-Onge C."/>
            <person name="Giorgi J."/>
            <person name="Grigoriev I.V."/>
            <person name="Roux C."/>
            <person name="Martin F.M."/>
            <person name="Corradi N."/>
        </authorList>
    </citation>
    <scope>NUCLEOTIDE SEQUENCE [LARGE SCALE GENOMIC DNA]</scope>
    <source>
        <strain evidence="4 5">A1</strain>
    </source>
</reference>
<accession>A0A2I1FGU7</accession>
<reference evidence="3 6" key="1">
    <citation type="submission" date="2016-04" db="EMBL/GenBank/DDBJ databases">
        <title>Genome analyses suggest a sexual origin of heterokaryosis in a supposedly ancient asexual fungus.</title>
        <authorList>
            <person name="Ropars J."/>
            <person name="Sedzielewska K."/>
            <person name="Noel J."/>
            <person name="Charron P."/>
            <person name="Farinelli L."/>
            <person name="Marton T."/>
            <person name="Kruger M."/>
            <person name="Pelin A."/>
            <person name="Brachmann A."/>
            <person name="Corradi N."/>
        </authorList>
    </citation>
    <scope>NUCLEOTIDE SEQUENCE [LARGE SCALE GENOMIC DNA]</scope>
    <source>
        <strain evidence="3 6">A5</strain>
    </source>
</reference>
<evidence type="ECO:0000313" key="4">
    <source>
        <dbReference type="EMBL" id="PKC72378.1"/>
    </source>
</evidence>
<dbReference type="EMBL" id="CAGKOT010000030">
    <property type="protein sequence ID" value="CAB5372382.1"/>
    <property type="molecule type" value="Genomic_DNA"/>
</dbReference>
<gene>
    <name evidence="2" type="ORF">CHRIB12_LOCUS13541</name>
    <name evidence="4" type="ORF">RhiirA1_492268</name>
    <name evidence="3" type="ORF">RhiirA5_407017</name>
</gene>